<feature type="signal peptide" evidence="1">
    <location>
        <begin position="1"/>
        <end position="23"/>
    </location>
</feature>
<dbReference type="KEGG" id="slom:PXH66_18385"/>
<protein>
    <submittedName>
        <fullName evidence="2">Uncharacterized protein</fullName>
    </submittedName>
</protein>
<dbReference type="EMBL" id="CP119075">
    <property type="protein sequence ID" value="WED64310.1"/>
    <property type="molecule type" value="Genomic_DNA"/>
</dbReference>
<dbReference type="PROSITE" id="PS51257">
    <property type="entry name" value="PROKAR_LIPOPROTEIN"/>
    <property type="match status" value="1"/>
</dbReference>
<evidence type="ECO:0000256" key="1">
    <source>
        <dbReference type="SAM" id="SignalP"/>
    </source>
</evidence>
<reference evidence="2" key="1">
    <citation type="submission" date="2023-03" db="EMBL/GenBank/DDBJ databases">
        <title>Lomoglobus Profundus gen. nov., sp. nov., a novel member of the phylum Verrucomicrobia, isolated from deep-marine sediment of South China Sea.</title>
        <authorList>
            <person name="Ahmad T."/>
            <person name="Ishaq S.E."/>
            <person name="Wang F."/>
        </authorList>
    </citation>
    <scope>NUCLEOTIDE SEQUENCE</scope>
    <source>
        <strain evidence="2">LMO-M01</strain>
    </source>
</reference>
<evidence type="ECO:0000313" key="3">
    <source>
        <dbReference type="Proteomes" id="UP001218638"/>
    </source>
</evidence>
<gene>
    <name evidence="2" type="ORF">PXH66_18385</name>
</gene>
<sequence length="155" mass="16864">MPRRRSALLWVLAWTLFSGCASPSITVTVPEVYTFDIADPAATRQQIGLALGRQADAFAATRPDAQTWRGMGLSMEPLIPPEAWVVTEPVAFAQLQIGQVVLFRGRGGRLVAHALVKSTRQGWITMGVNNRQVTDSTRVNAINYIGVVTAAFVAR</sequence>
<name>A0AAF0CND8_9BACT</name>
<dbReference type="AlphaFoldDB" id="A0AAF0CND8"/>
<organism evidence="2 3">
    <name type="scientific">Synoicihabitans lomoniglobus</name>
    <dbReference type="NCBI Taxonomy" id="2909285"/>
    <lineage>
        <taxon>Bacteria</taxon>
        <taxon>Pseudomonadati</taxon>
        <taxon>Verrucomicrobiota</taxon>
        <taxon>Opitutia</taxon>
        <taxon>Opitutales</taxon>
        <taxon>Opitutaceae</taxon>
        <taxon>Synoicihabitans</taxon>
    </lineage>
</organism>
<keyword evidence="1" id="KW-0732">Signal</keyword>
<dbReference type="Proteomes" id="UP001218638">
    <property type="component" value="Chromosome"/>
</dbReference>
<dbReference type="RefSeq" id="WP_330931025.1">
    <property type="nucleotide sequence ID" value="NZ_CP119075.1"/>
</dbReference>
<proteinExistence type="predicted"/>
<feature type="chain" id="PRO_5042200381" evidence="1">
    <location>
        <begin position="24"/>
        <end position="155"/>
    </location>
</feature>
<evidence type="ECO:0000313" key="2">
    <source>
        <dbReference type="EMBL" id="WED64310.1"/>
    </source>
</evidence>
<accession>A0AAF0CND8</accession>
<keyword evidence="3" id="KW-1185">Reference proteome</keyword>